<dbReference type="Proteomes" id="UP000288168">
    <property type="component" value="Unassembled WGS sequence"/>
</dbReference>
<evidence type="ECO:0000313" key="2">
    <source>
        <dbReference type="EMBL" id="RSL53308.1"/>
    </source>
</evidence>
<feature type="region of interest" description="Disordered" evidence="1">
    <location>
        <begin position="35"/>
        <end position="58"/>
    </location>
</feature>
<sequence length="644" mass="71682">MAHSSDEITVESLGRIIQEAQVLLQRLVASKTALQSQQQSQQERNPGTSPLAATASLPTPQNHVRAALRDLTSIAQEVVLFSTSCLSSLDNGPSFTTGTAATPLTHRTPLPPSPPDHQATPAPATPRPDSYVLRPNTPSSIESLGEVRDATEFNGSGAKGAKRHCEGGVGPGQITKKPRTLGSASSKGDSHSAELEKLILKLKSHDQLCRIPAFPTSNPPTTTMLQRVAAIESGPAIRQFCSLIAARRDRTTDMGLFQTQSQGVERAMELWRSLRLITDKSVLNSFMSRLVQYQMALAVDNTKQGRIRADPVEINKMMDKFGFSASDRTKFQHQVTQGRFWRLVCGRFPGLLCLIPFKSARPYCLSGRDYLSMRGGELEKFAQLVDTPFVERICQACEALIDMVLGVTDDMMFKWEKEHPTLLSWEKSLSDDILLSLLQPHEYCEENQYDGDEFPDWAKPIGWPNEWPWKANPLAIVPTDRQCDFCPESRCQCLYTRLVKRRPRIKSWGSLGFGLQAVASREGEVAYRKGEVMGQICGKIVPSGTYPHNSSWVMDMHRPDIDGDPVVCQIYVAGPSNSFLNLNHHCRASARVRPLRVSGHWICGIEAARDIRHGEQITVNFGKRFLRNQGLRCECEACREADRI</sequence>
<accession>A0A428PJS8</accession>
<dbReference type="Gene3D" id="2.170.270.10">
    <property type="entry name" value="SET domain"/>
    <property type="match status" value="1"/>
</dbReference>
<reference evidence="2 3" key="1">
    <citation type="submission" date="2017-06" db="EMBL/GenBank/DDBJ databases">
        <title>Comparative genomic analysis of Ambrosia Fusariam Clade fungi.</title>
        <authorList>
            <person name="Stajich J.E."/>
            <person name="Carrillo J."/>
            <person name="Kijimoto T."/>
            <person name="Eskalen A."/>
            <person name="O'Donnell K."/>
            <person name="Kasson M."/>
        </authorList>
    </citation>
    <scope>NUCLEOTIDE SEQUENCE [LARGE SCALE GENOMIC DNA]</scope>
    <source>
        <strain evidence="2 3">NRRL62584</strain>
    </source>
</reference>
<name>A0A428PJS8_9HYPO</name>
<dbReference type="AlphaFoldDB" id="A0A428PJS8"/>
<protein>
    <recommendedName>
        <fullName evidence="4">SET domain-containing protein</fullName>
    </recommendedName>
</protein>
<keyword evidence="3" id="KW-1185">Reference proteome</keyword>
<proteinExistence type="predicted"/>
<organism evidence="2 3">
    <name type="scientific">Fusarium duplospermum</name>
    <dbReference type="NCBI Taxonomy" id="1325734"/>
    <lineage>
        <taxon>Eukaryota</taxon>
        <taxon>Fungi</taxon>
        <taxon>Dikarya</taxon>
        <taxon>Ascomycota</taxon>
        <taxon>Pezizomycotina</taxon>
        <taxon>Sordariomycetes</taxon>
        <taxon>Hypocreomycetidae</taxon>
        <taxon>Hypocreales</taxon>
        <taxon>Nectriaceae</taxon>
        <taxon>Fusarium</taxon>
        <taxon>Fusarium solani species complex</taxon>
    </lineage>
</organism>
<evidence type="ECO:0000256" key="1">
    <source>
        <dbReference type="SAM" id="MobiDB-lite"/>
    </source>
</evidence>
<comment type="caution">
    <text evidence="2">The sequence shown here is derived from an EMBL/GenBank/DDBJ whole genome shotgun (WGS) entry which is preliminary data.</text>
</comment>
<feature type="region of interest" description="Disordered" evidence="1">
    <location>
        <begin position="153"/>
        <end position="190"/>
    </location>
</feature>
<evidence type="ECO:0000313" key="3">
    <source>
        <dbReference type="Proteomes" id="UP000288168"/>
    </source>
</evidence>
<feature type="region of interest" description="Disordered" evidence="1">
    <location>
        <begin position="97"/>
        <end position="132"/>
    </location>
</feature>
<evidence type="ECO:0008006" key="4">
    <source>
        <dbReference type="Google" id="ProtNLM"/>
    </source>
</evidence>
<dbReference type="STRING" id="1325734.A0A428PJS8"/>
<dbReference type="EMBL" id="NKCI01000124">
    <property type="protein sequence ID" value="RSL53308.1"/>
    <property type="molecule type" value="Genomic_DNA"/>
</dbReference>
<gene>
    <name evidence="2" type="ORF">CEP54_010460</name>
</gene>
<dbReference type="InterPro" id="IPR046341">
    <property type="entry name" value="SET_dom_sf"/>
</dbReference>
<dbReference type="OrthoDB" id="1678912at2759"/>
<dbReference type="SUPFAM" id="SSF82199">
    <property type="entry name" value="SET domain"/>
    <property type="match status" value="1"/>
</dbReference>